<protein>
    <recommendedName>
        <fullName evidence="3">p-aminobenzoate N-oxygenase AurF</fullName>
    </recommendedName>
</protein>
<keyword evidence="2" id="KW-1185">Reference proteome</keyword>
<sequence length="290" mass="33910">MSRFPSSDDLTAHLAQSSTPYHDPVGRVRWDRLRVDQYWLPPEALSLHGLPEFMQLPELQRIRLSQYEFLNFLEAGLWLEGMFMERIARSLAHRSPDRVALRYRLHELREEAGHSLMFLELMERSGLYIPAHCRRSVPLAHLFGRYAPLESLAFWLAVLIGEEIPDRLNRYIRRHGQAVCPVVVDMSTAHMIDEARHINYARQLIDERLKDVRPWRSVGVRTVIQRLLRQFVSVFYYPAAPVYELAGLGPGRRWLAAARKNAHHLAFIESCVGPTLQLLRERGFDVRWRK</sequence>
<gene>
    <name evidence="1" type="ORF">SVA_1598</name>
</gene>
<dbReference type="OrthoDB" id="3609870at2"/>
<organism evidence="1 2">
    <name type="scientific">Sulfurifustis variabilis</name>
    <dbReference type="NCBI Taxonomy" id="1675686"/>
    <lineage>
        <taxon>Bacteria</taxon>
        <taxon>Pseudomonadati</taxon>
        <taxon>Pseudomonadota</taxon>
        <taxon>Gammaproteobacteria</taxon>
        <taxon>Acidiferrobacterales</taxon>
        <taxon>Acidiferrobacteraceae</taxon>
        <taxon>Sulfurifustis</taxon>
    </lineage>
</organism>
<dbReference type="RefSeq" id="WP_096460701.1">
    <property type="nucleotide sequence ID" value="NZ_AP014936.1"/>
</dbReference>
<evidence type="ECO:0000313" key="2">
    <source>
        <dbReference type="Proteomes" id="UP000218899"/>
    </source>
</evidence>
<dbReference type="InterPro" id="IPR025859">
    <property type="entry name" value="AurF/CmlI"/>
</dbReference>
<dbReference type="Pfam" id="PF11583">
    <property type="entry name" value="AurF"/>
    <property type="match status" value="1"/>
</dbReference>
<dbReference type="KEGG" id="sva:SVA_1598"/>
<reference evidence="1 2" key="1">
    <citation type="submission" date="2015-08" db="EMBL/GenBank/DDBJ databases">
        <title>Complete genome sequence of Sulfurifustis variabilis.</title>
        <authorList>
            <person name="Miura A."/>
            <person name="Kojima H."/>
            <person name="Fukui M."/>
        </authorList>
    </citation>
    <scope>NUCLEOTIDE SEQUENCE [LARGE SCALE GENOMIC DNA]</scope>
    <source>
        <strain evidence="2">skN76</strain>
    </source>
</reference>
<evidence type="ECO:0008006" key="3">
    <source>
        <dbReference type="Google" id="ProtNLM"/>
    </source>
</evidence>
<dbReference type="AlphaFoldDB" id="A0A1B4V3M6"/>
<name>A0A1B4V3M6_9GAMM</name>
<dbReference type="GO" id="GO:0016491">
    <property type="term" value="F:oxidoreductase activity"/>
    <property type="evidence" value="ECO:0007669"/>
    <property type="project" value="InterPro"/>
</dbReference>
<dbReference type="SUPFAM" id="SSF47240">
    <property type="entry name" value="Ferritin-like"/>
    <property type="match status" value="1"/>
</dbReference>
<dbReference type="EMBL" id="AP014936">
    <property type="protein sequence ID" value="BAU48159.1"/>
    <property type="molecule type" value="Genomic_DNA"/>
</dbReference>
<dbReference type="InterPro" id="IPR012348">
    <property type="entry name" value="RNR-like"/>
</dbReference>
<dbReference type="Gene3D" id="1.10.620.20">
    <property type="entry name" value="Ribonucleotide Reductase, subunit A"/>
    <property type="match status" value="1"/>
</dbReference>
<dbReference type="Proteomes" id="UP000218899">
    <property type="component" value="Chromosome"/>
</dbReference>
<proteinExistence type="predicted"/>
<dbReference type="InterPro" id="IPR009078">
    <property type="entry name" value="Ferritin-like_SF"/>
</dbReference>
<evidence type="ECO:0000313" key="1">
    <source>
        <dbReference type="EMBL" id="BAU48159.1"/>
    </source>
</evidence>
<accession>A0A1B4V3M6</accession>